<comment type="caution">
    <text evidence="4">The sequence shown here is derived from an EMBL/GenBank/DDBJ whole genome shotgun (WGS) entry which is preliminary data.</text>
</comment>
<dbReference type="RefSeq" id="WP_101192945.1">
    <property type="nucleotide sequence ID" value="NZ_JAYRKZ010000004.1"/>
</dbReference>
<protein>
    <submittedName>
        <fullName evidence="4">ATPase</fullName>
    </submittedName>
</protein>
<evidence type="ECO:0000256" key="2">
    <source>
        <dbReference type="SAM" id="MobiDB-lite"/>
    </source>
</evidence>
<feature type="transmembrane region" description="Helical" evidence="3">
    <location>
        <begin position="49"/>
        <end position="68"/>
    </location>
</feature>
<evidence type="ECO:0000313" key="4">
    <source>
        <dbReference type="EMBL" id="PKF72155.1"/>
    </source>
</evidence>
<dbReference type="AlphaFoldDB" id="A0A2I0CSK7"/>
<sequence length="278" mass="30407">MRNDALDELDDIPSLTAGRDEREPLAAVTAEAQPRTVQVAPRAASQGPLWALLGAMGIALGGLAWWSMQQQSLLAQQLVATQESFARISEEAAGRIQDISGQVVATESSVLSDSEALKLRVKQLEERLAALQAEQRKAQAERQQQASRQAALDKRVEQLLAEQKRQLEVLDGRLAKLGELPGRQAEQDKRLAAVQEAQQGLRKQQDKLAAELAGLAKRSDPSAALGRVEQELLVLRSQLDNQAPSSTAEFDAFRAQVTRNINALQAQMQTLQQQLNAR</sequence>
<evidence type="ECO:0000256" key="3">
    <source>
        <dbReference type="SAM" id="Phobius"/>
    </source>
</evidence>
<proteinExistence type="predicted"/>
<feature type="compositionally biased region" description="Acidic residues" evidence="2">
    <location>
        <begin position="1"/>
        <end position="11"/>
    </location>
</feature>
<gene>
    <name evidence="4" type="ORF">CW360_05000</name>
</gene>
<dbReference type="Proteomes" id="UP000242861">
    <property type="component" value="Unassembled WGS sequence"/>
</dbReference>
<keyword evidence="3" id="KW-1133">Transmembrane helix</keyword>
<keyword evidence="1" id="KW-0175">Coiled coil</keyword>
<reference evidence="5" key="1">
    <citation type="submission" date="2017-12" db="EMBL/GenBank/DDBJ databases">
        <authorList>
            <person name="Yu X.-Y."/>
        </authorList>
    </citation>
    <scope>NUCLEOTIDE SEQUENCE [LARGE SCALE GENOMIC DNA]</scope>
    <source>
        <strain evidence="5">ZYSR67-Z</strain>
    </source>
</reference>
<feature type="coiled-coil region" evidence="1">
    <location>
        <begin position="114"/>
        <end position="180"/>
    </location>
</feature>
<name>A0A2I0CSK7_9PSED</name>
<evidence type="ECO:0000313" key="5">
    <source>
        <dbReference type="Proteomes" id="UP000242861"/>
    </source>
</evidence>
<accession>A0A2I0CSK7</accession>
<feature type="region of interest" description="Disordered" evidence="2">
    <location>
        <begin position="1"/>
        <end position="24"/>
    </location>
</feature>
<keyword evidence="3" id="KW-0472">Membrane</keyword>
<dbReference type="EMBL" id="PIYS01000005">
    <property type="protein sequence ID" value="PKF72155.1"/>
    <property type="molecule type" value="Genomic_DNA"/>
</dbReference>
<organism evidence="4 5">
    <name type="scientific">Pseudomonas fluvialis</name>
    <dbReference type="NCBI Taxonomy" id="1793966"/>
    <lineage>
        <taxon>Bacteria</taxon>
        <taxon>Pseudomonadati</taxon>
        <taxon>Pseudomonadota</taxon>
        <taxon>Gammaproteobacteria</taxon>
        <taxon>Pseudomonadales</taxon>
        <taxon>Pseudomonadaceae</taxon>
        <taxon>Pseudomonas</taxon>
    </lineage>
</organism>
<keyword evidence="3" id="KW-0812">Transmembrane</keyword>
<evidence type="ECO:0000256" key="1">
    <source>
        <dbReference type="SAM" id="Coils"/>
    </source>
</evidence>